<dbReference type="InterPro" id="IPR020449">
    <property type="entry name" value="Tscrpt_reg_AraC-type_HTH"/>
</dbReference>
<dbReference type="EMBL" id="LMWJ01000008">
    <property type="protein sequence ID" value="KUM77148.1"/>
    <property type="molecule type" value="Genomic_DNA"/>
</dbReference>
<feature type="domain" description="HTH araC/xylS-type" evidence="4">
    <location>
        <begin position="32"/>
        <end position="133"/>
    </location>
</feature>
<keyword evidence="2" id="KW-0238">DNA-binding</keyword>
<proteinExistence type="predicted"/>
<evidence type="ECO:0000313" key="5">
    <source>
        <dbReference type="EMBL" id="KUM77148.1"/>
    </source>
</evidence>
<dbReference type="Pfam" id="PF12833">
    <property type="entry name" value="HTH_18"/>
    <property type="match status" value="1"/>
</dbReference>
<evidence type="ECO:0000259" key="4">
    <source>
        <dbReference type="PROSITE" id="PS01124"/>
    </source>
</evidence>
<dbReference type="PANTHER" id="PTHR43280">
    <property type="entry name" value="ARAC-FAMILY TRANSCRIPTIONAL REGULATOR"/>
    <property type="match status" value="1"/>
</dbReference>
<dbReference type="SMART" id="SM00342">
    <property type="entry name" value="HTH_ARAC"/>
    <property type="match status" value="1"/>
</dbReference>
<comment type="caution">
    <text evidence="5">The sequence shown here is derived from an EMBL/GenBank/DDBJ whole genome shotgun (WGS) entry which is preliminary data.</text>
</comment>
<evidence type="ECO:0000256" key="1">
    <source>
        <dbReference type="ARBA" id="ARBA00023015"/>
    </source>
</evidence>
<gene>
    <name evidence="5" type="ORF">AQI70_14550</name>
</gene>
<dbReference type="AlphaFoldDB" id="A0A124H3E1"/>
<organism evidence="5 6">
    <name type="scientific">Streptomyces curacoi</name>
    <dbReference type="NCBI Taxonomy" id="146536"/>
    <lineage>
        <taxon>Bacteria</taxon>
        <taxon>Bacillati</taxon>
        <taxon>Actinomycetota</taxon>
        <taxon>Actinomycetes</taxon>
        <taxon>Kitasatosporales</taxon>
        <taxon>Streptomycetaceae</taxon>
        <taxon>Streptomyces</taxon>
    </lineage>
</organism>
<dbReference type="PANTHER" id="PTHR43280:SF31">
    <property type="entry name" value="TRANSCRIPTIONAL REGULATORY PROTEIN"/>
    <property type="match status" value="1"/>
</dbReference>
<dbReference type="SMR" id="A0A124H3E1"/>
<dbReference type="InterPro" id="IPR009057">
    <property type="entry name" value="Homeodomain-like_sf"/>
</dbReference>
<dbReference type="Gene3D" id="1.10.10.60">
    <property type="entry name" value="Homeodomain-like"/>
    <property type="match status" value="1"/>
</dbReference>
<dbReference type="InterPro" id="IPR018060">
    <property type="entry name" value="HTH_AraC"/>
</dbReference>
<dbReference type="PRINTS" id="PR00032">
    <property type="entry name" value="HTHARAC"/>
</dbReference>
<dbReference type="Proteomes" id="UP000054024">
    <property type="component" value="Unassembled WGS sequence"/>
</dbReference>
<evidence type="ECO:0000256" key="3">
    <source>
        <dbReference type="ARBA" id="ARBA00023163"/>
    </source>
</evidence>
<dbReference type="GO" id="GO:0043565">
    <property type="term" value="F:sequence-specific DNA binding"/>
    <property type="evidence" value="ECO:0007669"/>
    <property type="project" value="InterPro"/>
</dbReference>
<evidence type="ECO:0000313" key="6">
    <source>
        <dbReference type="Proteomes" id="UP000054024"/>
    </source>
</evidence>
<keyword evidence="3" id="KW-0804">Transcription</keyword>
<dbReference type="GO" id="GO:0003700">
    <property type="term" value="F:DNA-binding transcription factor activity"/>
    <property type="evidence" value="ECO:0007669"/>
    <property type="project" value="InterPro"/>
</dbReference>
<name>A0A124H3E1_9ACTN</name>
<dbReference type="PROSITE" id="PS01124">
    <property type="entry name" value="HTH_ARAC_FAMILY_2"/>
    <property type="match status" value="1"/>
</dbReference>
<dbReference type="SUPFAM" id="SSF46689">
    <property type="entry name" value="Homeodomain-like"/>
    <property type="match status" value="1"/>
</dbReference>
<dbReference type="RefSeq" id="WP_062148863.1">
    <property type="nucleotide sequence ID" value="NZ_KQ947987.1"/>
</dbReference>
<dbReference type="STRING" id="146536.AQI70_14550"/>
<keyword evidence="1" id="KW-0805">Transcription regulation</keyword>
<protein>
    <submittedName>
        <fullName evidence="5">Transcriptional regulator</fullName>
    </submittedName>
</protein>
<dbReference type="OrthoDB" id="9799345at2"/>
<reference evidence="5 6" key="1">
    <citation type="submission" date="2015-10" db="EMBL/GenBank/DDBJ databases">
        <title>Draft genome sequence of Streptomyces curacoi DSM 40107, type strain for the species Streptomyces curacoi.</title>
        <authorList>
            <person name="Ruckert C."/>
            <person name="Winkler A."/>
            <person name="Kalinowski J."/>
            <person name="Kampfer P."/>
            <person name="Glaeser S."/>
        </authorList>
    </citation>
    <scope>NUCLEOTIDE SEQUENCE [LARGE SCALE GENOMIC DNA]</scope>
    <source>
        <strain evidence="5 6">DSM 40107</strain>
    </source>
</reference>
<accession>A0A124H3E1</accession>
<evidence type="ECO:0000256" key="2">
    <source>
        <dbReference type="ARBA" id="ARBA00023125"/>
    </source>
</evidence>
<keyword evidence="6" id="KW-1185">Reference proteome</keyword>
<sequence length="138" mass="15638">MLLNLEQQTEGRGVGAVRLGVPVHSRRCVLRQQIGAFIEHRLGDPELTPAAIAEAHHISVRYLYQVFDTHQMTVAAWIRHCRLEHCHRDLADPRLRTRSIRAIASRWGFSDAAHFSRAFRAAYGMSPSDHRQLALGHG</sequence>